<dbReference type="GO" id="GO:0050772">
    <property type="term" value="P:positive regulation of axonogenesis"/>
    <property type="evidence" value="ECO:0007669"/>
    <property type="project" value="TreeGrafter"/>
</dbReference>
<evidence type="ECO:0000313" key="2">
    <source>
        <dbReference type="EMBL" id="CAG2203334.1"/>
    </source>
</evidence>
<dbReference type="Pfam" id="PF01833">
    <property type="entry name" value="TIG"/>
    <property type="match status" value="1"/>
</dbReference>
<dbReference type="PANTHER" id="PTHR22625">
    <property type="entry name" value="PLEXIN"/>
    <property type="match status" value="1"/>
</dbReference>
<dbReference type="GO" id="GO:0007162">
    <property type="term" value="P:negative regulation of cell adhesion"/>
    <property type="evidence" value="ECO:0007669"/>
    <property type="project" value="TreeGrafter"/>
</dbReference>
<dbReference type="InterPro" id="IPR002909">
    <property type="entry name" value="IPT_dom"/>
</dbReference>
<dbReference type="OrthoDB" id="125363at2759"/>
<feature type="domain" description="IPT/TIG" evidence="1">
    <location>
        <begin position="86"/>
        <end position="173"/>
    </location>
</feature>
<dbReference type="AlphaFoldDB" id="A0A8S3R6I9"/>
<dbReference type="SMART" id="SM00429">
    <property type="entry name" value="IPT"/>
    <property type="match status" value="1"/>
</dbReference>
<proteinExistence type="predicted"/>
<dbReference type="InterPro" id="IPR031148">
    <property type="entry name" value="Plexin"/>
</dbReference>
<comment type="caution">
    <text evidence="2">The sequence shown here is derived from an EMBL/GenBank/DDBJ whole genome shotgun (WGS) entry which is preliminary data.</text>
</comment>
<keyword evidence="3" id="KW-1185">Reference proteome</keyword>
<dbReference type="GO" id="GO:0017154">
    <property type="term" value="F:semaphorin receptor activity"/>
    <property type="evidence" value="ECO:0007669"/>
    <property type="project" value="InterPro"/>
</dbReference>
<reference evidence="2" key="1">
    <citation type="submission" date="2021-03" db="EMBL/GenBank/DDBJ databases">
        <authorList>
            <person name="Bekaert M."/>
        </authorList>
    </citation>
    <scope>NUCLEOTIDE SEQUENCE</scope>
</reference>
<accession>A0A8S3R6I9</accession>
<dbReference type="InterPro" id="IPR013783">
    <property type="entry name" value="Ig-like_fold"/>
</dbReference>
<dbReference type="GO" id="GO:0002116">
    <property type="term" value="C:semaphorin receptor complex"/>
    <property type="evidence" value="ECO:0007669"/>
    <property type="project" value="TreeGrafter"/>
</dbReference>
<dbReference type="EMBL" id="CAJPWZ010000917">
    <property type="protein sequence ID" value="CAG2203334.1"/>
    <property type="molecule type" value="Genomic_DNA"/>
</dbReference>
<dbReference type="PANTHER" id="PTHR22625:SF44">
    <property type="entry name" value="PLEXIN-B"/>
    <property type="match status" value="1"/>
</dbReference>
<dbReference type="GO" id="GO:0005886">
    <property type="term" value="C:plasma membrane"/>
    <property type="evidence" value="ECO:0007669"/>
    <property type="project" value="TreeGrafter"/>
</dbReference>
<sequence length="271" mass="29976">MLCYKLKFANAGLSKQGNLQVPIFLEYDGSILDGNSSLEVYDCKDFGDESCGYCKYKKTQGYKCDWCGSCKYSKQETCSSSKKKCSVSISKLEPSSGPIFGGTLVSLEGKNVGNQGDDITVTISGAECTNVTVVKSSKKISCITGNATGRSIGIKVTVNGETYTAANIKYTYVGQHEIFGFSPNRSIIAGGKKIRISGNNLIFPGSDYEIYYCNDSNSCLQCRLSKKYVKNQYMMCRMERSSSILTLKYLKIIIDKNTVRFLLFLKVEDQR</sequence>
<dbReference type="InterPro" id="IPR014756">
    <property type="entry name" value="Ig_E-set"/>
</dbReference>
<dbReference type="SUPFAM" id="SSF81296">
    <property type="entry name" value="E set domains"/>
    <property type="match status" value="1"/>
</dbReference>
<protein>
    <recommendedName>
        <fullName evidence="1">IPT/TIG domain-containing protein</fullName>
    </recommendedName>
</protein>
<evidence type="ECO:0000259" key="1">
    <source>
        <dbReference type="SMART" id="SM00429"/>
    </source>
</evidence>
<dbReference type="Gene3D" id="2.60.40.10">
    <property type="entry name" value="Immunoglobulins"/>
    <property type="match status" value="1"/>
</dbReference>
<dbReference type="Proteomes" id="UP000683360">
    <property type="component" value="Unassembled WGS sequence"/>
</dbReference>
<name>A0A8S3R6I9_MYTED</name>
<dbReference type="GO" id="GO:0030334">
    <property type="term" value="P:regulation of cell migration"/>
    <property type="evidence" value="ECO:0007669"/>
    <property type="project" value="TreeGrafter"/>
</dbReference>
<organism evidence="2 3">
    <name type="scientific">Mytilus edulis</name>
    <name type="common">Blue mussel</name>
    <dbReference type="NCBI Taxonomy" id="6550"/>
    <lineage>
        <taxon>Eukaryota</taxon>
        <taxon>Metazoa</taxon>
        <taxon>Spiralia</taxon>
        <taxon>Lophotrochozoa</taxon>
        <taxon>Mollusca</taxon>
        <taxon>Bivalvia</taxon>
        <taxon>Autobranchia</taxon>
        <taxon>Pteriomorphia</taxon>
        <taxon>Mytilida</taxon>
        <taxon>Mytiloidea</taxon>
        <taxon>Mytilidae</taxon>
        <taxon>Mytilinae</taxon>
        <taxon>Mytilus</taxon>
    </lineage>
</organism>
<evidence type="ECO:0000313" key="3">
    <source>
        <dbReference type="Proteomes" id="UP000683360"/>
    </source>
</evidence>
<dbReference type="GO" id="GO:0008360">
    <property type="term" value="P:regulation of cell shape"/>
    <property type="evidence" value="ECO:0007669"/>
    <property type="project" value="TreeGrafter"/>
</dbReference>
<gene>
    <name evidence="2" type="ORF">MEDL_17771</name>
</gene>